<protein>
    <recommendedName>
        <fullName evidence="2">Pyrroloquinoline quinone-dependent pyranose dehydrogenase beta-propeller domain-containing protein</fullName>
    </recommendedName>
</protein>
<feature type="region of interest" description="Disordered" evidence="1">
    <location>
        <begin position="193"/>
        <end position="214"/>
    </location>
</feature>
<dbReference type="InterPro" id="IPR054539">
    <property type="entry name" value="Beta-prop_PDH"/>
</dbReference>
<dbReference type="EMBL" id="KZ301994">
    <property type="protein sequence ID" value="PFH50981.1"/>
    <property type="molecule type" value="Genomic_DNA"/>
</dbReference>
<dbReference type="InterPro" id="IPR011042">
    <property type="entry name" value="6-blade_b-propeller_TolB-like"/>
</dbReference>
<dbReference type="OrthoDB" id="507128at2759"/>
<evidence type="ECO:0000313" key="4">
    <source>
        <dbReference type="Proteomes" id="UP000242287"/>
    </source>
</evidence>
<name>A0A2A9NRN4_9AGAR</name>
<dbReference type="Pfam" id="PF22807">
    <property type="entry name" value="TrAA12"/>
    <property type="match status" value="1"/>
</dbReference>
<dbReference type="Proteomes" id="UP000242287">
    <property type="component" value="Unassembled WGS sequence"/>
</dbReference>
<evidence type="ECO:0000259" key="2">
    <source>
        <dbReference type="Pfam" id="PF22807"/>
    </source>
</evidence>
<gene>
    <name evidence="3" type="ORF">AMATHDRAFT_60193</name>
</gene>
<dbReference type="AlphaFoldDB" id="A0A2A9NRN4"/>
<dbReference type="STRING" id="703135.A0A2A9NRN4"/>
<keyword evidence="4" id="KW-1185">Reference proteome</keyword>
<evidence type="ECO:0000256" key="1">
    <source>
        <dbReference type="SAM" id="MobiDB-lite"/>
    </source>
</evidence>
<dbReference type="SUPFAM" id="SSF50952">
    <property type="entry name" value="Soluble quinoprotein glucose dehydrogenase"/>
    <property type="match status" value="1"/>
</dbReference>
<organism evidence="3 4">
    <name type="scientific">Amanita thiersii Skay4041</name>
    <dbReference type="NCBI Taxonomy" id="703135"/>
    <lineage>
        <taxon>Eukaryota</taxon>
        <taxon>Fungi</taxon>
        <taxon>Dikarya</taxon>
        <taxon>Basidiomycota</taxon>
        <taxon>Agaricomycotina</taxon>
        <taxon>Agaricomycetes</taxon>
        <taxon>Agaricomycetidae</taxon>
        <taxon>Agaricales</taxon>
        <taxon>Pluteineae</taxon>
        <taxon>Amanitaceae</taxon>
        <taxon>Amanita</taxon>
    </lineage>
</organism>
<evidence type="ECO:0000313" key="3">
    <source>
        <dbReference type="EMBL" id="PFH50981.1"/>
    </source>
</evidence>
<dbReference type="InterPro" id="IPR011041">
    <property type="entry name" value="Quinoprot_gluc/sorb_DH_b-prop"/>
</dbReference>
<feature type="domain" description="Pyrroloquinoline quinone-dependent pyranose dehydrogenase beta-propeller" evidence="2">
    <location>
        <begin position="52"/>
        <end position="466"/>
    </location>
</feature>
<reference evidence="3 4" key="1">
    <citation type="submission" date="2014-02" db="EMBL/GenBank/DDBJ databases">
        <title>Transposable element dynamics among asymbiotic and ectomycorrhizal Amanita fungi.</title>
        <authorList>
            <consortium name="DOE Joint Genome Institute"/>
            <person name="Hess J."/>
            <person name="Skrede I."/>
            <person name="Wolfe B."/>
            <person name="LaButti K."/>
            <person name="Ohm R.A."/>
            <person name="Grigoriev I.V."/>
            <person name="Pringle A."/>
        </authorList>
    </citation>
    <scope>NUCLEOTIDE SEQUENCE [LARGE SCALE GENOMIC DNA]</scope>
    <source>
        <strain evidence="3 4">SKay4041</strain>
    </source>
</reference>
<proteinExistence type="predicted"/>
<accession>A0A2A9NRN4</accession>
<sequence>MPVSGNQEIMVFVKRARPTRLLLQFFAICTSVVLAQNTIFQSFGAPFKSPVTTAPGFSAHVLFSNATLPRGIAFDTESNLLVIERGLGVTSLSALRESSGVTLGWERSVIVNNPGVTHGIEIDESSLYISTAGEVLVYKYDPQTRTVASSVPITLIRGLPADGELTTHTLLLERDTLERVVALLVGSGPLTNIDPTARDPSSGRSEVRRFPLPSVSGSETPIEWSSGRVIAYGIRNPGGFAFLPSSELVETPTFAQQLYIVENGASIDNVTGLTPEFVNDNPADEINIVPMLCDGTGLPPFFGFPDCATLWNPLADPEGVTQYKNLSKGDQISLKLESERDDAWCQDTSNNIPPALSFQAHSVPLDVKFYRPPDLVSTGSFPSGFSGDAFVSFHGSFDRTPPTGYGIVRVDIPIASPSQEARFIIQATDLGTCPGSCIRPVGIAFGKDGRLYASSDSSGEIFVIETM</sequence>
<dbReference type="Gene3D" id="2.120.10.30">
    <property type="entry name" value="TolB, C-terminal domain"/>
    <property type="match status" value="1"/>
</dbReference>